<dbReference type="Gene3D" id="1.10.1040.10">
    <property type="entry name" value="N-(1-d-carboxylethyl)-l-norvaline Dehydrogenase, domain 2"/>
    <property type="match status" value="1"/>
</dbReference>
<comment type="function">
    <text evidence="9">Catalyzes the NADPH-dependent reduction of ketopantoate into pantoic acid.</text>
</comment>
<organism evidence="12 13">
    <name type="scientific">Candidatus Ornithospirochaeta avicola</name>
    <dbReference type="NCBI Taxonomy" id="2840896"/>
    <lineage>
        <taxon>Bacteria</taxon>
        <taxon>Pseudomonadati</taxon>
        <taxon>Spirochaetota</taxon>
        <taxon>Spirochaetia</taxon>
        <taxon>Spirochaetales</taxon>
        <taxon>Spirochaetaceae</taxon>
        <taxon>Spirochaetaceae incertae sedis</taxon>
        <taxon>Candidatus Ornithospirochaeta</taxon>
    </lineage>
</organism>
<dbReference type="InterPro" id="IPR013328">
    <property type="entry name" value="6PGD_dom2"/>
</dbReference>
<evidence type="ECO:0000313" key="13">
    <source>
        <dbReference type="Proteomes" id="UP000823936"/>
    </source>
</evidence>
<feature type="domain" description="Ketopantoate reductase C-terminal" evidence="11">
    <location>
        <begin position="171"/>
        <end position="293"/>
    </location>
</feature>
<proteinExistence type="inferred from homology"/>
<evidence type="ECO:0000259" key="11">
    <source>
        <dbReference type="Pfam" id="PF08546"/>
    </source>
</evidence>
<evidence type="ECO:0000256" key="9">
    <source>
        <dbReference type="RuleBase" id="RU362068"/>
    </source>
</evidence>
<dbReference type="Gene3D" id="3.40.50.720">
    <property type="entry name" value="NAD(P)-binding Rossmann-like Domain"/>
    <property type="match status" value="1"/>
</dbReference>
<dbReference type="NCBIfam" id="TIGR00745">
    <property type="entry name" value="apbA_panE"/>
    <property type="match status" value="1"/>
</dbReference>
<comment type="similarity">
    <text evidence="2 9">Belongs to the ketopantoate reductase family.</text>
</comment>
<dbReference type="InterPro" id="IPR013752">
    <property type="entry name" value="KPA_reductase"/>
</dbReference>
<evidence type="ECO:0000256" key="8">
    <source>
        <dbReference type="ARBA" id="ARBA00048793"/>
    </source>
</evidence>
<evidence type="ECO:0000256" key="2">
    <source>
        <dbReference type="ARBA" id="ARBA00007870"/>
    </source>
</evidence>
<dbReference type="PANTHER" id="PTHR21708:SF26">
    <property type="entry name" value="2-DEHYDROPANTOATE 2-REDUCTASE"/>
    <property type="match status" value="1"/>
</dbReference>
<dbReference type="InterPro" id="IPR036291">
    <property type="entry name" value="NAD(P)-bd_dom_sf"/>
</dbReference>
<evidence type="ECO:0000259" key="10">
    <source>
        <dbReference type="Pfam" id="PF02558"/>
    </source>
</evidence>
<dbReference type="Pfam" id="PF08546">
    <property type="entry name" value="ApbA_C"/>
    <property type="match status" value="1"/>
</dbReference>
<evidence type="ECO:0000256" key="7">
    <source>
        <dbReference type="ARBA" id="ARBA00032024"/>
    </source>
</evidence>
<dbReference type="InterPro" id="IPR003710">
    <property type="entry name" value="ApbA"/>
</dbReference>
<reference evidence="12" key="2">
    <citation type="submission" date="2021-04" db="EMBL/GenBank/DDBJ databases">
        <authorList>
            <person name="Gilroy R."/>
        </authorList>
    </citation>
    <scope>NUCLEOTIDE SEQUENCE</scope>
    <source>
        <strain evidence="12">Gambia11-129</strain>
    </source>
</reference>
<evidence type="ECO:0000256" key="3">
    <source>
        <dbReference type="ARBA" id="ARBA00013014"/>
    </source>
</evidence>
<comment type="catalytic activity">
    <reaction evidence="8 9">
        <text>(R)-pantoate + NADP(+) = 2-dehydropantoate + NADPH + H(+)</text>
        <dbReference type="Rhea" id="RHEA:16233"/>
        <dbReference type="ChEBI" id="CHEBI:11561"/>
        <dbReference type="ChEBI" id="CHEBI:15378"/>
        <dbReference type="ChEBI" id="CHEBI:15980"/>
        <dbReference type="ChEBI" id="CHEBI:57783"/>
        <dbReference type="ChEBI" id="CHEBI:58349"/>
        <dbReference type="EC" id="1.1.1.169"/>
    </reaction>
</comment>
<dbReference type="InterPro" id="IPR008927">
    <property type="entry name" value="6-PGluconate_DH-like_C_sf"/>
</dbReference>
<dbReference type="Proteomes" id="UP000823936">
    <property type="component" value="Unassembled WGS sequence"/>
</dbReference>
<reference evidence="12" key="1">
    <citation type="journal article" date="2021" name="PeerJ">
        <title>Extensive microbial diversity within the chicken gut microbiome revealed by metagenomics and culture.</title>
        <authorList>
            <person name="Gilroy R."/>
            <person name="Ravi A."/>
            <person name="Getino M."/>
            <person name="Pursley I."/>
            <person name="Horton D.L."/>
            <person name="Alikhan N.F."/>
            <person name="Baker D."/>
            <person name="Gharbi K."/>
            <person name="Hall N."/>
            <person name="Watson M."/>
            <person name="Adriaenssens E.M."/>
            <person name="Foster-Nyarko E."/>
            <person name="Jarju S."/>
            <person name="Secka A."/>
            <person name="Antonio M."/>
            <person name="Oren A."/>
            <person name="Chaudhuri R.R."/>
            <person name="La Ragione R."/>
            <person name="Hildebrand F."/>
            <person name="Pallen M.J."/>
        </authorList>
    </citation>
    <scope>NUCLEOTIDE SEQUENCE</scope>
    <source>
        <strain evidence="12">Gambia11-129</strain>
    </source>
</reference>
<dbReference type="FunFam" id="1.10.1040.10:FF:000017">
    <property type="entry name" value="2-dehydropantoate 2-reductase"/>
    <property type="match status" value="1"/>
</dbReference>
<dbReference type="AlphaFoldDB" id="A0A9D1TN50"/>
<dbReference type="Pfam" id="PF02558">
    <property type="entry name" value="ApbA"/>
    <property type="match status" value="1"/>
</dbReference>
<dbReference type="EMBL" id="DXHU01000020">
    <property type="protein sequence ID" value="HIV99222.1"/>
    <property type="molecule type" value="Genomic_DNA"/>
</dbReference>
<comment type="caution">
    <text evidence="12">The sequence shown here is derived from an EMBL/GenBank/DDBJ whole genome shotgun (WGS) entry which is preliminary data.</text>
</comment>
<evidence type="ECO:0000256" key="5">
    <source>
        <dbReference type="ARBA" id="ARBA00022857"/>
    </source>
</evidence>
<dbReference type="SUPFAM" id="SSF51735">
    <property type="entry name" value="NAD(P)-binding Rossmann-fold domains"/>
    <property type="match status" value="1"/>
</dbReference>
<name>A0A9D1TN50_9SPIO</name>
<evidence type="ECO:0000256" key="4">
    <source>
        <dbReference type="ARBA" id="ARBA00019465"/>
    </source>
</evidence>
<protein>
    <recommendedName>
        <fullName evidence="4 9">2-dehydropantoate 2-reductase</fullName>
        <ecNumber evidence="3 9">1.1.1.169</ecNumber>
    </recommendedName>
    <alternativeName>
        <fullName evidence="7 9">Ketopantoate reductase</fullName>
    </alternativeName>
</protein>
<gene>
    <name evidence="12" type="ORF">IAB12_05560</name>
</gene>
<accession>A0A9D1TN50</accession>
<comment type="pathway">
    <text evidence="1 9">Cofactor biosynthesis; (R)-pantothenate biosynthesis; (R)-pantoate from 3-methyl-2-oxobutanoate: step 2/2.</text>
</comment>
<evidence type="ECO:0000256" key="1">
    <source>
        <dbReference type="ARBA" id="ARBA00004994"/>
    </source>
</evidence>
<dbReference type="InterPro" id="IPR051402">
    <property type="entry name" value="KPR-Related"/>
</dbReference>
<keyword evidence="9" id="KW-0566">Pantothenate biosynthesis</keyword>
<keyword evidence="6 9" id="KW-0560">Oxidoreductase</keyword>
<sequence>MKVRLCGAGAVGLTVAHKLKDVSDFRIIASGERLERYKRNGFLFNGKKEELSLISPDDADKADLLIVAVKNFHLSKALEEIAPFVSEDTLILSLLNGIDAERVISERFGAANVLYSFITDLSATHEGNSTVCFSDGGIIIFGEKNNSISERVKKIAGLFDEAGQRYRIPADIMHEKWWKFTLNCCFNTLSATIGANYMAMSENAHLVRAVRMIANEILSVAKAEGVSLSHDDVDAVIKMVLSHHDKGKTSMLQDVEAGRMTENDYFLGTLSRLGRMHGILTPCSDLAYNLLEARRHTLAVH</sequence>
<evidence type="ECO:0000256" key="6">
    <source>
        <dbReference type="ARBA" id="ARBA00023002"/>
    </source>
</evidence>
<evidence type="ECO:0000313" key="12">
    <source>
        <dbReference type="EMBL" id="HIV99222.1"/>
    </source>
</evidence>
<dbReference type="GO" id="GO:0005737">
    <property type="term" value="C:cytoplasm"/>
    <property type="evidence" value="ECO:0007669"/>
    <property type="project" value="TreeGrafter"/>
</dbReference>
<keyword evidence="5 9" id="KW-0521">NADP</keyword>
<feature type="domain" description="Ketopantoate reductase N-terminal" evidence="10">
    <location>
        <begin position="6"/>
        <end position="145"/>
    </location>
</feature>
<dbReference type="GO" id="GO:0015940">
    <property type="term" value="P:pantothenate biosynthetic process"/>
    <property type="evidence" value="ECO:0007669"/>
    <property type="project" value="UniProtKB-KW"/>
</dbReference>
<dbReference type="GO" id="GO:0008677">
    <property type="term" value="F:2-dehydropantoate 2-reductase activity"/>
    <property type="evidence" value="ECO:0007669"/>
    <property type="project" value="UniProtKB-EC"/>
</dbReference>
<dbReference type="EC" id="1.1.1.169" evidence="3 9"/>
<dbReference type="SUPFAM" id="SSF48179">
    <property type="entry name" value="6-phosphogluconate dehydrogenase C-terminal domain-like"/>
    <property type="match status" value="1"/>
</dbReference>
<dbReference type="PANTHER" id="PTHR21708">
    <property type="entry name" value="PROBABLE 2-DEHYDROPANTOATE 2-REDUCTASE"/>
    <property type="match status" value="1"/>
</dbReference>
<dbReference type="InterPro" id="IPR013332">
    <property type="entry name" value="KPR_N"/>
</dbReference>